<reference evidence="13 14" key="1">
    <citation type="submission" date="2014-09" db="EMBL/GenBank/DDBJ databases">
        <title>Vibrio maritimus JCM 19240. (C210) whole genome shotgun sequence.</title>
        <authorList>
            <person name="Sawabe T."/>
            <person name="Meirelles P."/>
            <person name="Nakanishi M."/>
            <person name="Sayaka M."/>
            <person name="Hattori M."/>
            <person name="Ohkuma M."/>
        </authorList>
    </citation>
    <scope>NUCLEOTIDE SEQUENCE [LARGE SCALE GENOMIC DNA]</scope>
    <source>
        <strain evidence="13 14">JCM 19240</strain>
    </source>
</reference>
<comment type="function">
    <text evidence="10">Interacts with outer membrane receptor proteins that carry out high-affinity binding and energy dependent uptake into the periplasmic space of specific substrates. It could act to transduce energy from the cytoplasmic membrane to specific energy-requiring processes in the outer membrane, resulting in the release into the periplasm of ligands bound by these outer membrane proteins.</text>
</comment>
<comment type="similarity">
    <text evidence="2 10">Belongs to the TonB family.</text>
</comment>
<dbReference type="Pfam" id="PF03544">
    <property type="entry name" value="TonB_C"/>
    <property type="match status" value="1"/>
</dbReference>
<dbReference type="SUPFAM" id="SSF74653">
    <property type="entry name" value="TolA/TonB C-terminal domain"/>
    <property type="match status" value="1"/>
</dbReference>
<dbReference type="GO" id="GO:0031992">
    <property type="term" value="F:energy transducer activity"/>
    <property type="evidence" value="ECO:0007669"/>
    <property type="project" value="InterPro"/>
</dbReference>
<dbReference type="PANTHER" id="PTHR33446:SF14">
    <property type="entry name" value="PROTEIN TONB"/>
    <property type="match status" value="1"/>
</dbReference>
<evidence type="ECO:0000256" key="6">
    <source>
        <dbReference type="ARBA" id="ARBA00022692"/>
    </source>
</evidence>
<dbReference type="AlphaFoldDB" id="A0A090SY80"/>
<evidence type="ECO:0000256" key="5">
    <source>
        <dbReference type="ARBA" id="ARBA00022519"/>
    </source>
</evidence>
<comment type="caution">
    <text evidence="13">The sequence shown here is derived from an EMBL/GenBank/DDBJ whole genome shotgun (WGS) entry which is preliminary data.</text>
</comment>
<evidence type="ECO:0000256" key="3">
    <source>
        <dbReference type="ARBA" id="ARBA00022448"/>
    </source>
</evidence>
<dbReference type="InterPro" id="IPR003538">
    <property type="entry name" value="TonB"/>
</dbReference>
<reference evidence="13 14" key="2">
    <citation type="submission" date="2014-09" db="EMBL/GenBank/DDBJ databases">
        <authorList>
            <consortium name="NBRP consortium"/>
            <person name="Sawabe T."/>
            <person name="Meirelles P."/>
            <person name="Nakanishi M."/>
            <person name="Sayaka M."/>
            <person name="Hattori M."/>
            <person name="Ohkuma M."/>
        </authorList>
    </citation>
    <scope>NUCLEOTIDE SEQUENCE [LARGE SCALE GENOMIC DNA]</scope>
    <source>
        <strain evidence="13 14">JCM 19240</strain>
    </source>
</reference>
<feature type="compositionally biased region" description="Low complexity" evidence="11">
    <location>
        <begin position="71"/>
        <end position="92"/>
    </location>
</feature>
<evidence type="ECO:0000256" key="8">
    <source>
        <dbReference type="ARBA" id="ARBA00022989"/>
    </source>
</evidence>
<dbReference type="InterPro" id="IPR037682">
    <property type="entry name" value="TonB_C"/>
</dbReference>
<keyword evidence="14" id="KW-1185">Reference proteome</keyword>
<dbReference type="PRINTS" id="PR01374">
    <property type="entry name" value="TONBPROTEIN"/>
</dbReference>
<dbReference type="InterPro" id="IPR006260">
    <property type="entry name" value="TonB/TolA_C"/>
</dbReference>
<evidence type="ECO:0000256" key="11">
    <source>
        <dbReference type="SAM" id="MobiDB-lite"/>
    </source>
</evidence>
<evidence type="ECO:0000313" key="14">
    <source>
        <dbReference type="Proteomes" id="UP000029224"/>
    </source>
</evidence>
<evidence type="ECO:0000256" key="9">
    <source>
        <dbReference type="ARBA" id="ARBA00023136"/>
    </source>
</evidence>
<dbReference type="GO" id="GO:0015031">
    <property type="term" value="P:protein transport"/>
    <property type="evidence" value="ECO:0007669"/>
    <property type="project" value="UniProtKB-UniRule"/>
</dbReference>
<dbReference type="GO" id="GO:0030288">
    <property type="term" value="C:outer membrane-bounded periplasmic space"/>
    <property type="evidence" value="ECO:0007669"/>
    <property type="project" value="InterPro"/>
</dbReference>
<dbReference type="EMBL" id="BBMT01000002">
    <property type="protein sequence ID" value="GAL32745.1"/>
    <property type="molecule type" value="Genomic_DNA"/>
</dbReference>
<feature type="domain" description="TonB C-terminal" evidence="12">
    <location>
        <begin position="116"/>
        <end position="208"/>
    </location>
</feature>
<feature type="region of interest" description="Disordered" evidence="11">
    <location>
        <begin position="51"/>
        <end position="95"/>
    </location>
</feature>
<evidence type="ECO:0000256" key="1">
    <source>
        <dbReference type="ARBA" id="ARBA00004383"/>
    </source>
</evidence>
<protein>
    <recommendedName>
        <fullName evidence="10">Protein TonB</fullName>
    </recommendedName>
</protein>
<dbReference type="InterPro" id="IPR051045">
    <property type="entry name" value="TonB-dependent_transducer"/>
</dbReference>
<gene>
    <name evidence="13" type="ORF">JCM19240_6177</name>
</gene>
<evidence type="ECO:0000256" key="7">
    <source>
        <dbReference type="ARBA" id="ARBA00022927"/>
    </source>
</evidence>
<keyword evidence="4 10" id="KW-1003">Cell membrane</keyword>
<evidence type="ECO:0000256" key="4">
    <source>
        <dbReference type="ARBA" id="ARBA00022475"/>
    </source>
</evidence>
<dbReference type="FunFam" id="3.30.1150.10:FF:000006">
    <property type="entry name" value="Protein TonB"/>
    <property type="match status" value="1"/>
</dbReference>
<keyword evidence="6" id="KW-0812">Transmembrane</keyword>
<name>A0A090SY80_9VIBR</name>
<evidence type="ECO:0000256" key="2">
    <source>
        <dbReference type="ARBA" id="ARBA00006555"/>
    </source>
</evidence>
<comment type="subcellular location">
    <subcellularLocation>
        <location evidence="1 10">Cell inner membrane</location>
        <topology evidence="1 10">Single-pass membrane protein</topology>
        <orientation evidence="1 10">Periplasmic side</orientation>
    </subcellularLocation>
</comment>
<dbReference type="GO" id="GO:0015891">
    <property type="term" value="P:siderophore transport"/>
    <property type="evidence" value="ECO:0007669"/>
    <property type="project" value="InterPro"/>
</dbReference>
<organism evidence="13 14">
    <name type="scientific">Vibrio maritimus</name>
    <dbReference type="NCBI Taxonomy" id="990268"/>
    <lineage>
        <taxon>Bacteria</taxon>
        <taxon>Pseudomonadati</taxon>
        <taxon>Pseudomonadota</taxon>
        <taxon>Gammaproteobacteria</taxon>
        <taxon>Vibrionales</taxon>
        <taxon>Vibrionaceae</taxon>
        <taxon>Vibrio</taxon>
    </lineage>
</organism>
<keyword evidence="5 10" id="KW-0997">Cell inner membrane</keyword>
<keyword evidence="9" id="KW-0472">Membrane</keyword>
<dbReference type="GO" id="GO:0055085">
    <property type="term" value="P:transmembrane transport"/>
    <property type="evidence" value="ECO:0007669"/>
    <property type="project" value="InterPro"/>
</dbReference>
<keyword evidence="10" id="KW-0735">Signal-anchor</keyword>
<sequence length="208" mass="23279">MLRVLASIPLAAALAFALFSFMSWMIDIGPKSKPDEKPRLSYDLIMVEPDSETARRQRTLPEPPKMPSTPPSAAVVEQSSQVSSVQTPSTPQLPNISVSTQVAGVSLNAPTVPDIGQNQQVMPLHRKEPRYPRRALQRNIQGYVVMSFTIDERGRPTDIEVVEANPKRMFEREAMVALKQWKYQPMVVNGKATPRIGQTVKLEFKLNQ</sequence>
<proteinExistence type="inferred from homology"/>
<dbReference type="Proteomes" id="UP000029224">
    <property type="component" value="Unassembled WGS sequence"/>
</dbReference>
<keyword evidence="8" id="KW-1133">Transmembrane helix</keyword>
<dbReference type="PANTHER" id="PTHR33446">
    <property type="entry name" value="PROTEIN TONB-RELATED"/>
    <property type="match status" value="1"/>
</dbReference>
<keyword evidence="7 10" id="KW-0653">Protein transport</keyword>
<evidence type="ECO:0000259" key="12">
    <source>
        <dbReference type="PROSITE" id="PS52015"/>
    </source>
</evidence>
<dbReference type="Gene3D" id="3.30.1150.10">
    <property type="match status" value="1"/>
</dbReference>
<feature type="compositionally biased region" description="Pro residues" evidence="11">
    <location>
        <begin position="61"/>
        <end position="70"/>
    </location>
</feature>
<evidence type="ECO:0000313" key="13">
    <source>
        <dbReference type="EMBL" id="GAL32745.1"/>
    </source>
</evidence>
<dbReference type="GO" id="GO:0005886">
    <property type="term" value="C:plasma membrane"/>
    <property type="evidence" value="ECO:0007669"/>
    <property type="project" value="UniProtKB-SubCell"/>
</dbReference>
<dbReference type="NCBIfam" id="TIGR01352">
    <property type="entry name" value="tonB_Cterm"/>
    <property type="match status" value="1"/>
</dbReference>
<accession>A0A090SY80</accession>
<dbReference type="OrthoDB" id="1628901at2"/>
<keyword evidence="3 10" id="KW-0813">Transport</keyword>
<dbReference type="PROSITE" id="PS52015">
    <property type="entry name" value="TONB_CTD"/>
    <property type="match status" value="1"/>
</dbReference>
<evidence type="ECO:0000256" key="10">
    <source>
        <dbReference type="RuleBase" id="RU362123"/>
    </source>
</evidence>